<dbReference type="Pfam" id="PF00089">
    <property type="entry name" value="Trypsin"/>
    <property type="match status" value="1"/>
</dbReference>
<keyword evidence="3 8" id="KW-0645">Protease</keyword>
<evidence type="ECO:0000256" key="6">
    <source>
        <dbReference type="ARBA" id="ARBA00022825"/>
    </source>
</evidence>
<evidence type="ECO:0000256" key="3">
    <source>
        <dbReference type="ARBA" id="ARBA00022670"/>
    </source>
</evidence>
<dbReference type="SUPFAM" id="SSF50494">
    <property type="entry name" value="Trypsin-like serine proteases"/>
    <property type="match status" value="1"/>
</dbReference>
<sequence>MRVHFHFVREIENLITHDKTFVLSPALVSECAVMRPVLGPRSRRVVGGDALSIGAWPWLVSLNYLEKHAYLELQGLDHLCGGTLIAPQWILTAAHCVHFSSGTAGLGQPHNWRAVLGEYNRRIAEDTEQVIRLKSIHVHPEYSLQPKLINDIALLKLETPARLTDVVQPLEVDTARDIAPGSLCEAAGWGQHTSDEVDLLQYGNGTYVPHVVTVQCVDLTTCASAYEGHLPQIDEKVICFNSPHQRDTCKGDSGGPLVCRNEHDRLSLSGVVSVGMGCALEHYPGVYTRVAHYRQWIVDTVGMDALSTRE</sequence>
<dbReference type="InterPro" id="IPR001254">
    <property type="entry name" value="Trypsin_dom"/>
</dbReference>
<dbReference type="PRINTS" id="PR00722">
    <property type="entry name" value="CHYMOTRYPSIN"/>
</dbReference>
<reference evidence="10 11" key="1">
    <citation type="journal article" date="2021" name="Elife">
        <title>Chloroplast acquisition without the gene transfer in kleptoplastic sea slugs, Plakobranchus ocellatus.</title>
        <authorList>
            <person name="Maeda T."/>
            <person name="Takahashi S."/>
            <person name="Yoshida T."/>
            <person name="Shimamura S."/>
            <person name="Takaki Y."/>
            <person name="Nagai Y."/>
            <person name="Toyoda A."/>
            <person name="Suzuki Y."/>
            <person name="Arimoto A."/>
            <person name="Ishii H."/>
            <person name="Satoh N."/>
            <person name="Nishiyama T."/>
            <person name="Hasebe M."/>
            <person name="Maruyama T."/>
            <person name="Minagawa J."/>
            <person name="Obokata J."/>
            <person name="Shigenobu S."/>
        </authorList>
    </citation>
    <scope>NUCLEOTIDE SEQUENCE [LARGE SCALE GENOMIC DNA]</scope>
</reference>
<dbReference type="AlphaFoldDB" id="A0AAV4J2L1"/>
<protein>
    <submittedName>
        <fullName evidence="10">Chymotrypsin-like elastase family member 2A</fullName>
    </submittedName>
</protein>
<dbReference type="Gene3D" id="2.40.10.10">
    <property type="entry name" value="Trypsin-like serine proteases"/>
    <property type="match status" value="1"/>
</dbReference>
<dbReference type="Proteomes" id="UP000762676">
    <property type="component" value="Unassembled WGS sequence"/>
</dbReference>
<evidence type="ECO:0000256" key="7">
    <source>
        <dbReference type="ARBA" id="ARBA00023157"/>
    </source>
</evidence>
<keyword evidence="7" id="KW-1015">Disulfide bond</keyword>
<feature type="domain" description="Peptidase S1" evidence="9">
    <location>
        <begin position="45"/>
        <end position="302"/>
    </location>
</feature>
<dbReference type="PROSITE" id="PS50240">
    <property type="entry name" value="TRYPSIN_DOM"/>
    <property type="match status" value="1"/>
</dbReference>
<dbReference type="InterPro" id="IPR009003">
    <property type="entry name" value="Peptidase_S1_PA"/>
</dbReference>
<comment type="subcellular location">
    <subcellularLocation>
        <location evidence="1">Secreted</location>
    </subcellularLocation>
</comment>
<keyword evidence="4" id="KW-0732">Signal</keyword>
<dbReference type="PANTHER" id="PTHR24264">
    <property type="entry name" value="TRYPSIN-RELATED"/>
    <property type="match status" value="1"/>
</dbReference>
<dbReference type="FunFam" id="2.40.10.10:FF:000120">
    <property type="entry name" value="Putative serine protease"/>
    <property type="match status" value="1"/>
</dbReference>
<gene>
    <name evidence="10" type="ORF">ElyMa_006811100</name>
</gene>
<dbReference type="PANTHER" id="PTHR24264:SF65">
    <property type="entry name" value="SRCR DOMAIN-CONTAINING PROTEIN"/>
    <property type="match status" value="1"/>
</dbReference>
<organism evidence="10 11">
    <name type="scientific">Elysia marginata</name>
    <dbReference type="NCBI Taxonomy" id="1093978"/>
    <lineage>
        <taxon>Eukaryota</taxon>
        <taxon>Metazoa</taxon>
        <taxon>Spiralia</taxon>
        <taxon>Lophotrochozoa</taxon>
        <taxon>Mollusca</taxon>
        <taxon>Gastropoda</taxon>
        <taxon>Heterobranchia</taxon>
        <taxon>Euthyneura</taxon>
        <taxon>Panpulmonata</taxon>
        <taxon>Sacoglossa</taxon>
        <taxon>Placobranchoidea</taxon>
        <taxon>Plakobranchidae</taxon>
        <taxon>Elysia</taxon>
    </lineage>
</organism>
<evidence type="ECO:0000313" key="10">
    <source>
        <dbReference type="EMBL" id="GFS17009.1"/>
    </source>
</evidence>
<dbReference type="GO" id="GO:0005615">
    <property type="term" value="C:extracellular space"/>
    <property type="evidence" value="ECO:0007669"/>
    <property type="project" value="TreeGrafter"/>
</dbReference>
<dbReference type="PROSITE" id="PS00135">
    <property type="entry name" value="TRYPSIN_SER"/>
    <property type="match status" value="1"/>
</dbReference>
<keyword evidence="5 8" id="KW-0378">Hydrolase</keyword>
<evidence type="ECO:0000259" key="9">
    <source>
        <dbReference type="PROSITE" id="PS50240"/>
    </source>
</evidence>
<keyword evidence="11" id="KW-1185">Reference proteome</keyword>
<dbReference type="GO" id="GO:0006508">
    <property type="term" value="P:proteolysis"/>
    <property type="evidence" value="ECO:0007669"/>
    <property type="project" value="UniProtKB-KW"/>
</dbReference>
<keyword evidence="2" id="KW-0964">Secreted</keyword>
<evidence type="ECO:0000256" key="4">
    <source>
        <dbReference type="ARBA" id="ARBA00022729"/>
    </source>
</evidence>
<dbReference type="GO" id="GO:0004252">
    <property type="term" value="F:serine-type endopeptidase activity"/>
    <property type="evidence" value="ECO:0007669"/>
    <property type="project" value="InterPro"/>
</dbReference>
<dbReference type="InterPro" id="IPR050127">
    <property type="entry name" value="Serine_Proteases_S1"/>
</dbReference>
<name>A0AAV4J2L1_9GAST</name>
<dbReference type="InterPro" id="IPR001314">
    <property type="entry name" value="Peptidase_S1A"/>
</dbReference>
<dbReference type="InterPro" id="IPR033116">
    <property type="entry name" value="TRYPSIN_SER"/>
</dbReference>
<evidence type="ECO:0000256" key="8">
    <source>
        <dbReference type="RuleBase" id="RU363034"/>
    </source>
</evidence>
<dbReference type="InterPro" id="IPR018114">
    <property type="entry name" value="TRYPSIN_HIS"/>
</dbReference>
<keyword evidence="6 8" id="KW-0720">Serine protease</keyword>
<dbReference type="SMART" id="SM00020">
    <property type="entry name" value="Tryp_SPc"/>
    <property type="match status" value="1"/>
</dbReference>
<comment type="caution">
    <text evidence="10">The sequence shown here is derived from an EMBL/GenBank/DDBJ whole genome shotgun (WGS) entry which is preliminary data.</text>
</comment>
<dbReference type="PROSITE" id="PS00134">
    <property type="entry name" value="TRYPSIN_HIS"/>
    <property type="match status" value="1"/>
</dbReference>
<proteinExistence type="predicted"/>
<dbReference type="CDD" id="cd00190">
    <property type="entry name" value="Tryp_SPc"/>
    <property type="match status" value="1"/>
</dbReference>
<evidence type="ECO:0000256" key="2">
    <source>
        <dbReference type="ARBA" id="ARBA00022525"/>
    </source>
</evidence>
<evidence type="ECO:0000256" key="5">
    <source>
        <dbReference type="ARBA" id="ARBA00022801"/>
    </source>
</evidence>
<evidence type="ECO:0000313" key="11">
    <source>
        <dbReference type="Proteomes" id="UP000762676"/>
    </source>
</evidence>
<evidence type="ECO:0000256" key="1">
    <source>
        <dbReference type="ARBA" id="ARBA00004613"/>
    </source>
</evidence>
<accession>A0AAV4J2L1</accession>
<dbReference type="InterPro" id="IPR043504">
    <property type="entry name" value="Peptidase_S1_PA_chymotrypsin"/>
</dbReference>
<dbReference type="EMBL" id="BMAT01013642">
    <property type="protein sequence ID" value="GFS17009.1"/>
    <property type="molecule type" value="Genomic_DNA"/>
</dbReference>